<reference evidence="1 2" key="1">
    <citation type="submission" date="2024-06" db="EMBL/GenBank/DDBJ databases">
        <title>Genomic Encyclopedia of Type Strains, Phase IV (KMG-IV): sequencing the most valuable type-strain genomes for metagenomic binning, comparative biology and taxonomic classification.</title>
        <authorList>
            <person name="Goeker M."/>
        </authorList>
    </citation>
    <scope>NUCLEOTIDE SEQUENCE [LARGE SCALE GENOMIC DNA]</scope>
    <source>
        <strain evidence="1 2">DSM 105042</strain>
    </source>
</reference>
<name>A0ABV2H3C4_9HYPH</name>
<evidence type="ECO:0000313" key="2">
    <source>
        <dbReference type="Proteomes" id="UP001549031"/>
    </source>
</evidence>
<keyword evidence="2" id="KW-1185">Reference proteome</keyword>
<dbReference type="EMBL" id="JBEPLJ010000004">
    <property type="protein sequence ID" value="MET3585036.1"/>
    <property type="molecule type" value="Genomic_DNA"/>
</dbReference>
<gene>
    <name evidence="1" type="ORF">ABID21_001138</name>
</gene>
<sequence>MEACCLILTLLNLRQLAITLTEAVPLPPLR</sequence>
<comment type="caution">
    <text evidence="1">The sequence shown here is derived from an EMBL/GenBank/DDBJ whole genome shotgun (WGS) entry which is preliminary data.</text>
</comment>
<evidence type="ECO:0000313" key="1">
    <source>
        <dbReference type="EMBL" id="MET3585036.1"/>
    </source>
</evidence>
<evidence type="ECO:0008006" key="3">
    <source>
        <dbReference type="Google" id="ProtNLM"/>
    </source>
</evidence>
<dbReference type="Proteomes" id="UP001549031">
    <property type="component" value="Unassembled WGS sequence"/>
</dbReference>
<organism evidence="1 2">
    <name type="scientific">Pseudorhizobium tarimense</name>
    <dbReference type="NCBI Taxonomy" id="1079109"/>
    <lineage>
        <taxon>Bacteria</taxon>
        <taxon>Pseudomonadati</taxon>
        <taxon>Pseudomonadota</taxon>
        <taxon>Alphaproteobacteria</taxon>
        <taxon>Hyphomicrobiales</taxon>
        <taxon>Rhizobiaceae</taxon>
        <taxon>Rhizobium/Agrobacterium group</taxon>
        <taxon>Pseudorhizobium</taxon>
    </lineage>
</organism>
<protein>
    <recommendedName>
        <fullName evidence="3">Transposase</fullName>
    </recommendedName>
</protein>
<proteinExistence type="predicted"/>
<accession>A0ABV2H3C4</accession>